<dbReference type="PROSITE" id="PS50103">
    <property type="entry name" value="ZF_C3H1"/>
    <property type="match status" value="2"/>
</dbReference>
<keyword evidence="1 6" id="KW-0853">WD repeat</keyword>
<dbReference type="Gene3D" id="4.10.1000.10">
    <property type="entry name" value="Zinc finger, CCCH-type"/>
    <property type="match status" value="1"/>
</dbReference>
<evidence type="ECO:0000256" key="2">
    <source>
        <dbReference type="ARBA" id="ARBA00022723"/>
    </source>
</evidence>
<keyword evidence="3" id="KW-0677">Repeat</keyword>
<dbReference type="Pfam" id="PF00642">
    <property type="entry name" value="zf-CCCH"/>
    <property type="match status" value="2"/>
</dbReference>
<dbReference type="SUPFAM" id="SSF50978">
    <property type="entry name" value="WD40 repeat-like"/>
    <property type="match status" value="1"/>
</dbReference>
<dbReference type="PROSITE" id="PS50082">
    <property type="entry name" value="WD_REPEATS_2"/>
    <property type="match status" value="5"/>
</dbReference>
<dbReference type="InterPro" id="IPR036322">
    <property type="entry name" value="WD40_repeat_dom_sf"/>
</dbReference>
<dbReference type="SUPFAM" id="SSF90229">
    <property type="entry name" value="CCCH zinc finger"/>
    <property type="match status" value="2"/>
</dbReference>
<dbReference type="HAMAP" id="MF_03037">
    <property type="entry name" value="ciao1"/>
    <property type="match status" value="1"/>
</dbReference>
<dbReference type="CDD" id="cd00200">
    <property type="entry name" value="WD40"/>
    <property type="match status" value="1"/>
</dbReference>
<feature type="zinc finger region" description="C3H1-type" evidence="7">
    <location>
        <begin position="597"/>
        <end position="625"/>
    </location>
</feature>
<keyword evidence="5 7" id="KW-0862">Zinc</keyword>
<keyword evidence="4 7" id="KW-0863">Zinc-finger</keyword>
<dbReference type="FunFam" id="4.10.1000.10:FF:000001">
    <property type="entry name" value="zinc finger CCCH domain-containing protein 15-like"/>
    <property type="match status" value="1"/>
</dbReference>
<dbReference type="GO" id="GO:0097361">
    <property type="term" value="C:cytosolic [4Fe-4S] assembly targeting complex"/>
    <property type="evidence" value="ECO:0007669"/>
    <property type="project" value="InterPro"/>
</dbReference>
<evidence type="ECO:0000256" key="7">
    <source>
        <dbReference type="PROSITE-ProRule" id="PRU00723"/>
    </source>
</evidence>
<dbReference type="InterPro" id="IPR001680">
    <property type="entry name" value="WD40_rpt"/>
</dbReference>
<dbReference type="EMBL" id="CATQJA010002656">
    <property type="protein sequence ID" value="CAJ0579400.1"/>
    <property type="molecule type" value="Genomic_DNA"/>
</dbReference>
<dbReference type="Gene3D" id="2.130.10.10">
    <property type="entry name" value="YVTN repeat-like/Quinoprotein amine dehydrogenase"/>
    <property type="match status" value="1"/>
</dbReference>
<dbReference type="SMART" id="SM00320">
    <property type="entry name" value="WD40"/>
    <property type="match status" value="7"/>
</dbReference>
<keyword evidence="2 7" id="KW-0479">Metal-binding</keyword>
<feature type="repeat" description="WD" evidence="6">
    <location>
        <begin position="11"/>
        <end position="42"/>
    </location>
</feature>
<feature type="repeat" description="WD" evidence="6">
    <location>
        <begin position="194"/>
        <end position="226"/>
    </location>
</feature>
<dbReference type="Proteomes" id="UP001177023">
    <property type="component" value="Unassembled WGS sequence"/>
</dbReference>
<dbReference type="SMART" id="SM00356">
    <property type="entry name" value="ZnF_C3H1"/>
    <property type="match status" value="2"/>
</dbReference>
<feature type="domain" description="C3H1-type" evidence="9">
    <location>
        <begin position="597"/>
        <end position="625"/>
    </location>
</feature>
<feature type="zinc finger region" description="C3H1-type" evidence="7">
    <location>
        <begin position="640"/>
        <end position="668"/>
    </location>
</feature>
<dbReference type="GO" id="GO:0080090">
    <property type="term" value="P:regulation of primary metabolic process"/>
    <property type="evidence" value="ECO:0007669"/>
    <property type="project" value="UniProtKB-ARBA"/>
</dbReference>
<feature type="non-terminal residue" evidence="10">
    <location>
        <position position="955"/>
    </location>
</feature>
<dbReference type="GO" id="GO:0016226">
    <property type="term" value="P:iron-sulfur cluster assembly"/>
    <property type="evidence" value="ECO:0007669"/>
    <property type="project" value="InterPro"/>
</dbReference>
<dbReference type="GO" id="GO:0030154">
    <property type="term" value="P:cell differentiation"/>
    <property type="evidence" value="ECO:0007669"/>
    <property type="project" value="UniProtKB-ARBA"/>
</dbReference>
<evidence type="ECO:0000259" key="9">
    <source>
        <dbReference type="PROSITE" id="PS50103"/>
    </source>
</evidence>
<dbReference type="AlphaFoldDB" id="A0AA36D3J3"/>
<organism evidence="10 11">
    <name type="scientific">Mesorhabditis spiculigera</name>
    <dbReference type="NCBI Taxonomy" id="96644"/>
    <lineage>
        <taxon>Eukaryota</taxon>
        <taxon>Metazoa</taxon>
        <taxon>Ecdysozoa</taxon>
        <taxon>Nematoda</taxon>
        <taxon>Chromadorea</taxon>
        <taxon>Rhabditida</taxon>
        <taxon>Rhabditina</taxon>
        <taxon>Rhabditomorpha</taxon>
        <taxon>Rhabditoidea</taxon>
        <taxon>Rhabditidae</taxon>
        <taxon>Mesorhabditinae</taxon>
        <taxon>Mesorhabditis</taxon>
    </lineage>
</organism>
<feature type="compositionally biased region" description="Basic and acidic residues" evidence="8">
    <location>
        <begin position="364"/>
        <end position="390"/>
    </location>
</feature>
<dbReference type="FunFam" id="4.10.1000.10:FF:000018">
    <property type="entry name" value="Zinc finger protein"/>
    <property type="match status" value="1"/>
</dbReference>
<dbReference type="GO" id="GO:0043186">
    <property type="term" value="C:P granule"/>
    <property type="evidence" value="ECO:0007669"/>
    <property type="project" value="UniProtKB-ARBA"/>
</dbReference>
<feature type="repeat" description="WD" evidence="6">
    <location>
        <begin position="104"/>
        <end position="145"/>
    </location>
</feature>
<dbReference type="InterPro" id="IPR000571">
    <property type="entry name" value="Znf_CCCH"/>
</dbReference>
<gene>
    <name evidence="10" type="ORF">MSPICULIGERA_LOCUS17619</name>
</gene>
<dbReference type="PROSITE" id="PS50294">
    <property type="entry name" value="WD_REPEATS_REGION"/>
    <property type="match status" value="2"/>
</dbReference>
<feature type="repeat" description="WD" evidence="6">
    <location>
        <begin position="59"/>
        <end position="90"/>
    </location>
</feature>
<feature type="compositionally biased region" description="Polar residues" evidence="8">
    <location>
        <begin position="731"/>
        <end position="749"/>
    </location>
</feature>
<dbReference type="InterPro" id="IPR036855">
    <property type="entry name" value="Znf_CCCH_sf"/>
</dbReference>
<dbReference type="GO" id="GO:0008270">
    <property type="term" value="F:zinc ion binding"/>
    <property type="evidence" value="ECO:0007669"/>
    <property type="project" value="UniProtKB-KW"/>
</dbReference>
<feature type="repeat" description="WD" evidence="6">
    <location>
        <begin position="149"/>
        <end position="190"/>
    </location>
</feature>
<accession>A0AA36D3J3</accession>
<protein>
    <recommendedName>
        <fullName evidence="9">C3H1-type domain-containing protein</fullName>
    </recommendedName>
</protein>
<dbReference type="Pfam" id="PF00400">
    <property type="entry name" value="WD40"/>
    <property type="match status" value="6"/>
</dbReference>
<feature type="region of interest" description="Disordered" evidence="8">
    <location>
        <begin position="561"/>
        <end position="584"/>
    </location>
</feature>
<dbReference type="PANTHER" id="PTHR19920">
    <property type="entry name" value="WD40 PROTEIN CIAO1"/>
    <property type="match status" value="1"/>
</dbReference>
<evidence type="ECO:0000313" key="10">
    <source>
        <dbReference type="EMBL" id="CAJ0579400.1"/>
    </source>
</evidence>
<evidence type="ECO:0000256" key="3">
    <source>
        <dbReference type="ARBA" id="ARBA00022737"/>
    </source>
</evidence>
<dbReference type="PANTHER" id="PTHR19920:SF0">
    <property type="entry name" value="CYTOSOLIC IRON-SULFUR PROTEIN ASSEMBLY PROTEIN CIAO1-RELATED"/>
    <property type="match status" value="1"/>
</dbReference>
<evidence type="ECO:0000313" key="11">
    <source>
        <dbReference type="Proteomes" id="UP001177023"/>
    </source>
</evidence>
<dbReference type="InterPro" id="IPR015943">
    <property type="entry name" value="WD40/YVTN_repeat-like_dom_sf"/>
</dbReference>
<feature type="region of interest" description="Disordered" evidence="8">
    <location>
        <begin position="364"/>
        <end position="397"/>
    </location>
</feature>
<feature type="domain" description="C3H1-type" evidence="9">
    <location>
        <begin position="640"/>
        <end position="668"/>
    </location>
</feature>
<feature type="region of interest" description="Disordered" evidence="8">
    <location>
        <begin position="712"/>
        <end position="749"/>
    </location>
</feature>
<reference evidence="10" key="1">
    <citation type="submission" date="2023-06" db="EMBL/GenBank/DDBJ databases">
        <authorList>
            <person name="Delattre M."/>
        </authorList>
    </citation>
    <scope>NUCLEOTIDE SEQUENCE</scope>
    <source>
        <strain evidence="10">AF72</strain>
    </source>
</reference>
<evidence type="ECO:0000256" key="8">
    <source>
        <dbReference type="SAM" id="MobiDB-lite"/>
    </source>
</evidence>
<evidence type="ECO:0000256" key="4">
    <source>
        <dbReference type="ARBA" id="ARBA00022771"/>
    </source>
</evidence>
<evidence type="ECO:0000256" key="6">
    <source>
        <dbReference type="PROSITE-ProRule" id="PRU00221"/>
    </source>
</evidence>
<proteinExistence type="inferred from homology"/>
<dbReference type="InterPro" id="IPR028608">
    <property type="entry name" value="CIAO1/Cia1"/>
</dbReference>
<evidence type="ECO:0000256" key="1">
    <source>
        <dbReference type="ARBA" id="ARBA00022574"/>
    </source>
</evidence>
<keyword evidence="11" id="KW-1185">Reference proteome</keyword>
<feature type="compositionally biased region" description="Basic and acidic residues" evidence="8">
    <location>
        <begin position="805"/>
        <end position="825"/>
    </location>
</feature>
<name>A0AA36D3J3_9BILA</name>
<dbReference type="Gene3D" id="6.10.250.3220">
    <property type="match status" value="1"/>
</dbReference>
<dbReference type="GO" id="GO:0010468">
    <property type="term" value="P:regulation of gene expression"/>
    <property type="evidence" value="ECO:0007669"/>
    <property type="project" value="UniProtKB-ARBA"/>
</dbReference>
<comment type="caution">
    <text evidence="10">The sequence shown here is derived from an EMBL/GenBank/DDBJ whole genome shotgun (WGS) entry which is preliminary data.</text>
</comment>
<sequence>MQELTSIRVGPREGNNRVWSVCWNPAGTLLAACGEDRAVRIWAFDKDDPKNLRPVCTLNDSHNRTIRSVSFSHCGRFLVSSSFDTTIVVYARDESGSWEEANKLEGHENEVKAAVFSPSDRFLATCSRDKSVWFWQLDEDDDFSVTSVLQPHTGDVKSVLWHPQEDIALSLSFDASIRFYKYDGEDFVTLQKIDQAHEGTVWAAAFDAKGERLVTVGEDRVVQLWSRGAGEWRSVAKYRVDDCRWPLYTVDWNPVTGLVAVGSGDRRIRLFAVVKAEDGIESIQPISSSVHHDGDVNCVKWHPTNPSILVSASDDATITLFHVDPPAYGLQRYVFGGGADPEILASLRNNESFCPVLTGEARHGGDEIKKEEKKKKEEEKEEKNEEGGEEGREEEGCTITYGQYAPFGVERSYRAEGAARWTPAAGWLHQGNYIQKFYYEYVPDDKNTTDPENGERQRLFFTPLGSMSSIVPPTSVQRGMRDGDCYGYGHITRPYAQIFPTPSMQTITPDAVLSPGHESKYGRRGQHHGSSHIPSLLEGKVQPMKKGPFILPNPHDETILQGHPASVHPTRRTPNHQETLTDEEREEAMRKKRKEEAFKTALCDAFRKTGKCSYGDVCRFAHGEQELRLPSVPRGKTHPKYKTQLCDKFSQFGWCPYGPRCQFIHKLKKGLPLVEYDRLVTAGQLSPAHDSEVELFDQSPVKAGWQDLRLDVPPPAMLKNRHGRNIRERSSPGSANLSQSLSSPEGQSDQINADVVEGANRQALVRMLQEAVLREEAEKRAVERRGLEERRRIALKLGMSSSAMKKFESASEMHPHSMYDSDGSSRRQSSQEPELSLINEEHEQFDVSHDGGHYMTRHAGTTPLMTRRSDNGHGWQSPNSRARQPQLRAITEDLGAEGNYPMEAPRSSIDLPMFFECEEPVELLARRLSTADLNRSGDPSQLAHDLFDEHGHLRF</sequence>
<evidence type="ECO:0000256" key="5">
    <source>
        <dbReference type="ARBA" id="ARBA00022833"/>
    </source>
</evidence>
<feature type="region of interest" description="Disordered" evidence="8">
    <location>
        <begin position="805"/>
        <end position="834"/>
    </location>
</feature>